<gene>
    <name evidence="6" type="ORF">B0H41_005246</name>
</gene>
<feature type="transmembrane region" description="Helical" evidence="5">
    <location>
        <begin position="22"/>
        <end position="45"/>
    </location>
</feature>
<evidence type="ECO:0000256" key="3">
    <source>
        <dbReference type="ARBA" id="ARBA00022989"/>
    </source>
</evidence>
<evidence type="ECO:0000313" key="7">
    <source>
        <dbReference type="Proteomes" id="UP001193748"/>
    </source>
</evidence>
<protein>
    <submittedName>
        <fullName evidence="6">Permease</fullName>
    </submittedName>
</protein>
<dbReference type="InterPro" id="IPR002657">
    <property type="entry name" value="BilAc:Na_symport/Acr3"/>
</dbReference>
<dbReference type="Pfam" id="PF01758">
    <property type="entry name" value="SBF"/>
    <property type="match status" value="1"/>
</dbReference>
<reference evidence="6" key="1">
    <citation type="submission" date="2020-05" db="EMBL/GenBank/DDBJ databases">
        <authorList>
            <person name="Brown S."/>
            <person name="Huntemann M."/>
            <person name="Clum A."/>
            <person name="Spunde A."/>
            <person name="Palaniappan K."/>
            <person name="Ritter S."/>
            <person name="Mikhailova N."/>
            <person name="Chen I.-M."/>
            <person name="Stamatis D."/>
            <person name="Reddy T."/>
            <person name="O'Malley R."/>
            <person name="Daum C."/>
            <person name="Shapiro N."/>
            <person name="Ivanova N."/>
            <person name="Kyrpides N."/>
            <person name="Woyke T."/>
        </authorList>
    </citation>
    <scope>NUCLEOTIDE SEQUENCE</scope>
    <source>
        <strain evidence="6">DJ080</strain>
    </source>
</reference>
<sequence>MATPVGLTVPMFSQMYGGDYEYGAKLVGLSTLLSLITIPIILYLANVIW</sequence>
<dbReference type="Gene3D" id="1.20.1530.20">
    <property type="match status" value="1"/>
</dbReference>
<name>A0AAX0B8Z0_CLOBE</name>
<dbReference type="RefSeq" id="WP_241415085.1">
    <property type="nucleotide sequence ID" value="NZ_JABTEO010000002.1"/>
</dbReference>
<keyword evidence="3 5" id="KW-1133">Transmembrane helix</keyword>
<evidence type="ECO:0000256" key="5">
    <source>
        <dbReference type="SAM" id="Phobius"/>
    </source>
</evidence>
<proteinExistence type="predicted"/>
<dbReference type="GO" id="GO:0016020">
    <property type="term" value="C:membrane"/>
    <property type="evidence" value="ECO:0007669"/>
    <property type="project" value="UniProtKB-SubCell"/>
</dbReference>
<evidence type="ECO:0000256" key="1">
    <source>
        <dbReference type="ARBA" id="ARBA00004141"/>
    </source>
</evidence>
<comment type="caution">
    <text evidence="6">The sequence shown here is derived from an EMBL/GenBank/DDBJ whole genome shotgun (WGS) entry which is preliminary data.</text>
</comment>
<keyword evidence="4 5" id="KW-0472">Membrane</keyword>
<keyword evidence="2 5" id="KW-0812">Transmembrane</keyword>
<dbReference type="EMBL" id="JABSWW010000001">
    <property type="protein sequence ID" value="NRT91567.1"/>
    <property type="molecule type" value="Genomic_DNA"/>
</dbReference>
<dbReference type="AlphaFoldDB" id="A0AAX0B8Z0"/>
<comment type="subcellular location">
    <subcellularLocation>
        <location evidence="1">Membrane</location>
        <topology evidence="1">Multi-pass membrane protein</topology>
    </subcellularLocation>
</comment>
<dbReference type="InterPro" id="IPR038770">
    <property type="entry name" value="Na+/solute_symporter_sf"/>
</dbReference>
<evidence type="ECO:0000256" key="2">
    <source>
        <dbReference type="ARBA" id="ARBA00022692"/>
    </source>
</evidence>
<accession>A0AAX0B8Z0</accession>
<dbReference type="Proteomes" id="UP001193748">
    <property type="component" value="Unassembled WGS sequence"/>
</dbReference>
<evidence type="ECO:0000256" key="4">
    <source>
        <dbReference type="ARBA" id="ARBA00023136"/>
    </source>
</evidence>
<organism evidence="6 7">
    <name type="scientific">Clostridium beijerinckii</name>
    <name type="common">Clostridium MP</name>
    <dbReference type="NCBI Taxonomy" id="1520"/>
    <lineage>
        <taxon>Bacteria</taxon>
        <taxon>Bacillati</taxon>
        <taxon>Bacillota</taxon>
        <taxon>Clostridia</taxon>
        <taxon>Eubacteriales</taxon>
        <taxon>Clostridiaceae</taxon>
        <taxon>Clostridium</taxon>
    </lineage>
</organism>
<reference evidence="6" key="2">
    <citation type="journal article" date="2022" name="Nat. Biotechnol.">
        <title>Carbon-negative production of acetone and isopropanol by gas fermentation at industrial pilot scale.</title>
        <authorList>
            <person name="Liew F.E."/>
            <person name="Nogle R."/>
            <person name="Abdalla T."/>
            <person name="Rasor B.J."/>
            <person name="Canter C."/>
            <person name="Jensen R.O."/>
            <person name="Wang L."/>
            <person name="Strutz J."/>
            <person name="Chirania P."/>
            <person name="De Tissera S."/>
            <person name="Mueller A.P."/>
            <person name="Ruan Z."/>
            <person name="Gao A."/>
            <person name="Tran L."/>
            <person name="Engle N.L."/>
            <person name="Bromley J.C."/>
            <person name="Daniell J."/>
            <person name="Conrado R."/>
            <person name="Tschaplinski T.J."/>
            <person name="Giannone R.J."/>
            <person name="Hettich R.L."/>
            <person name="Karim A.S."/>
            <person name="Simpson S.D."/>
            <person name="Brown S.D."/>
            <person name="Leang C."/>
            <person name="Jewett M.C."/>
            <person name="Kopke M."/>
        </authorList>
    </citation>
    <scope>NUCLEOTIDE SEQUENCE</scope>
    <source>
        <strain evidence="6">DJ080</strain>
    </source>
</reference>
<evidence type="ECO:0000313" key="6">
    <source>
        <dbReference type="EMBL" id="NRT91567.1"/>
    </source>
</evidence>